<dbReference type="GO" id="GO:0008168">
    <property type="term" value="F:methyltransferase activity"/>
    <property type="evidence" value="ECO:0007669"/>
    <property type="project" value="UniProtKB-KW"/>
</dbReference>
<dbReference type="STRING" id="529505.SAMN05421761_10262"/>
<name>A0A1N7KGT0_9BACT</name>
<keyword evidence="2" id="KW-0489">Methyltransferase</keyword>
<dbReference type="CDD" id="cd02440">
    <property type="entry name" value="AdoMet_MTases"/>
    <property type="match status" value="1"/>
</dbReference>
<dbReference type="GO" id="GO:0032259">
    <property type="term" value="P:methylation"/>
    <property type="evidence" value="ECO:0007669"/>
    <property type="project" value="UniProtKB-KW"/>
</dbReference>
<dbReference type="EMBL" id="FTOP01000002">
    <property type="protein sequence ID" value="SIS60739.1"/>
    <property type="molecule type" value="Genomic_DNA"/>
</dbReference>
<proteinExistence type="predicted"/>
<dbReference type="Proteomes" id="UP000186026">
    <property type="component" value="Unassembled WGS sequence"/>
</dbReference>
<dbReference type="PANTHER" id="PTHR43861">
    <property type="entry name" value="TRANS-ACONITATE 2-METHYLTRANSFERASE-RELATED"/>
    <property type="match status" value="1"/>
</dbReference>
<reference evidence="3" key="1">
    <citation type="submission" date="2017-01" db="EMBL/GenBank/DDBJ databases">
        <authorList>
            <person name="Varghese N."/>
            <person name="Submissions S."/>
        </authorList>
    </citation>
    <scope>NUCLEOTIDE SEQUENCE [LARGE SCALE GENOMIC DNA]</scope>
    <source>
        <strain evidence="3">DSM 46698</strain>
    </source>
</reference>
<keyword evidence="2" id="KW-0808">Transferase</keyword>
<keyword evidence="3" id="KW-1185">Reference proteome</keyword>
<protein>
    <submittedName>
        <fullName evidence="2">Methyltransferase domain-containing protein</fullName>
    </submittedName>
</protein>
<organism evidence="2 3">
    <name type="scientific">Belliella pelovolcani</name>
    <dbReference type="NCBI Taxonomy" id="529505"/>
    <lineage>
        <taxon>Bacteria</taxon>
        <taxon>Pseudomonadati</taxon>
        <taxon>Bacteroidota</taxon>
        <taxon>Cytophagia</taxon>
        <taxon>Cytophagales</taxon>
        <taxon>Cyclobacteriaceae</taxon>
        <taxon>Belliella</taxon>
    </lineage>
</organism>
<sequence>MTEKHTPKYIHGYLDEEQERLRHQALVIERPIYDYIDFSEYKNLLEIGSGVGAQTEILLRRYPQLQITGVEYEPKQIAKAEKNMQELGYTAPRVQFIQQDAKDLQLSEKYDAAFICWVLEHISDPVQVLHSMKPSLLPGAKVVITEVFNATFYTYPEMPTVKKYWQIYNDYQVEIGGDPQVGARLGDLLEIAGYRDISLRSGGFHLDSRNPDDRNTVITYWKNLMSSGAPALLEAGLIDQKLLLKMQKEMDELKARKDAVFYYRFIQATAFA</sequence>
<dbReference type="RefSeq" id="WP_076498286.1">
    <property type="nucleotide sequence ID" value="NZ_FTOP01000002.1"/>
</dbReference>
<dbReference type="InterPro" id="IPR029063">
    <property type="entry name" value="SAM-dependent_MTases_sf"/>
</dbReference>
<evidence type="ECO:0000259" key="1">
    <source>
        <dbReference type="Pfam" id="PF08242"/>
    </source>
</evidence>
<dbReference type="Gene3D" id="3.40.50.150">
    <property type="entry name" value="Vaccinia Virus protein VP39"/>
    <property type="match status" value="1"/>
</dbReference>
<evidence type="ECO:0000313" key="2">
    <source>
        <dbReference type="EMBL" id="SIS60739.1"/>
    </source>
</evidence>
<evidence type="ECO:0000313" key="3">
    <source>
        <dbReference type="Proteomes" id="UP000186026"/>
    </source>
</evidence>
<dbReference type="PANTHER" id="PTHR43861:SF1">
    <property type="entry name" value="TRANS-ACONITATE 2-METHYLTRANSFERASE"/>
    <property type="match status" value="1"/>
</dbReference>
<accession>A0A1N7KGT0</accession>
<dbReference type="SUPFAM" id="SSF53335">
    <property type="entry name" value="S-adenosyl-L-methionine-dependent methyltransferases"/>
    <property type="match status" value="1"/>
</dbReference>
<dbReference type="Pfam" id="PF08242">
    <property type="entry name" value="Methyltransf_12"/>
    <property type="match status" value="1"/>
</dbReference>
<dbReference type="AlphaFoldDB" id="A0A1N7KGT0"/>
<dbReference type="InterPro" id="IPR013217">
    <property type="entry name" value="Methyltransf_12"/>
</dbReference>
<gene>
    <name evidence="2" type="ORF">SAMN05421761_10262</name>
</gene>
<dbReference type="OrthoDB" id="9777830at2"/>
<feature type="domain" description="Methyltransferase type 12" evidence="1">
    <location>
        <begin position="45"/>
        <end position="141"/>
    </location>
</feature>